<dbReference type="InterPro" id="IPR002657">
    <property type="entry name" value="BilAc:Na_symport/Acr3"/>
</dbReference>
<dbReference type="InterPro" id="IPR004710">
    <property type="entry name" value="Bilac:Na_transpt"/>
</dbReference>
<evidence type="ECO:0000313" key="6">
    <source>
        <dbReference type="EMBL" id="MDT2760384.1"/>
    </source>
</evidence>
<keyword evidence="2 5" id="KW-0812">Transmembrane</keyword>
<dbReference type="Proteomes" id="UP001181046">
    <property type="component" value="Unassembled WGS sequence"/>
</dbReference>
<dbReference type="EMBL" id="JARQAJ010000007">
    <property type="protein sequence ID" value="MDT2760384.1"/>
    <property type="molecule type" value="Genomic_DNA"/>
</dbReference>
<feature type="transmembrane region" description="Helical" evidence="5">
    <location>
        <begin position="283"/>
        <end position="302"/>
    </location>
</feature>
<feature type="transmembrane region" description="Helical" evidence="5">
    <location>
        <begin position="225"/>
        <end position="244"/>
    </location>
</feature>
<reference evidence="6" key="1">
    <citation type="submission" date="2023-03" db="EMBL/GenBank/DDBJ databases">
        <authorList>
            <person name="Shen W."/>
            <person name="Cai J."/>
        </authorList>
    </citation>
    <scope>NUCLEOTIDE SEQUENCE</scope>
    <source>
        <strain evidence="6">P66-3</strain>
    </source>
</reference>
<evidence type="ECO:0000256" key="4">
    <source>
        <dbReference type="ARBA" id="ARBA00023136"/>
    </source>
</evidence>
<evidence type="ECO:0000313" key="7">
    <source>
        <dbReference type="Proteomes" id="UP001181046"/>
    </source>
</evidence>
<evidence type="ECO:0000256" key="3">
    <source>
        <dbReference type="ARBA" id="ARBA00022989"/>
    </source>
</evidence>
<sequence length="329" mass="34779">MELLNKVAKTLQQNFAIFTIVIALAAYFIPDLFLWSGPYMNLLMGLVIFGMSLTMEMKDFKELFTAPKATIVGLLCVFVVSTAGTLGIVYGLQLPTALKVGLLLCAASPGGNITNVLTFIAKGDVALSIGLTSLATFLAPVITPSLCLLLLGEVTEMDGPGMIKTMIISVIIPLIIGLLLKALAKDAVLKVSQFSPMISLVAISIMTGGLVAGRREALLSLNWKTLVGGVLFLAFSAGLSYLIAKFLGINQFQRRAVSIEAGFKNTVLSAMLAGVSFSQYPEAALLCIIVALMAAVLGPVYANALAKIPITDNSEPTSIKKTVIEEETA</sequence>
<feature type="transmembrane region" description="Helical" evidence="5">
    <location>
        <begin position="39"/>
        <end position="57"/>
    </location>
</feature>
<comment type="subcellular location">
    <subcellularLocation>
        <location evidence="1">Membrane</location>
        <topology evidence="1">Multi-pass membrane protein</topology>
    </subcellularLocation>
</comment>
<evidence type="ECO:0000256" key="5">
    <source>
        <dbReference type="SAM" id="Phobius"/>
    </source>
</evidence>
<feature type="transmembrane region" description="Helical" evidence="5">
    <location>
        <begin position="69"/>
        <end position="92"/>
    </location>
</feature>
<feature type="transmembrane region" description="Helical" evidence="5">
    <location>
        <begin position="163"/>
        <end position="182"/>
    </location>
</feature>
<protein>
    <submittedName>
        <fullName evidence="6">Bile acid:sodium symporter family protein</fullName>
    </submittedName>
</protein>
<dbReference type="RefSeq" id="WP_137618421.1">
    <property type="nucleotide sequence ID" value="NZ_BJDX01000003.1"/>
</dbReference>
<comment type="caution">
    <text evidence="6">The sequence shown here is derived from an EMBL/GenBank/DDBJ whole genome shotgun (WGS) entry which is preliminary data.</text>
</comment>
<gene>
    <name evidence="6" type="ORF">P7H27_11480</name>
</gene>
<feature type="transmembrane region" description="Helical" evidence="5">
    <location>
        <begin position="127"/>
        <end position="151"/>
    </location>
</feature>
<organism evidence="6 7">
    <name type="scientific">Enterococcus xiangfangensis</name>
    <dbReference type="NCBI Taxonomy" id="1296537"/>
    <lineage>
        <taxon>Bacteria</taxon>
        <taxon>Bacillati</taxon>
        <taxon>Bacillota</taxon>
        <taxon>Bacilli</taxon>
        <taxon>Lactobacillales</taxon>
        <taxon>Enterococcaceae</taxon>
        <taxon>Enterococcus</taxon>
    </lineage>
</organism>
<dbReference type="Gene3D" id="1.20.1530.20">
    <property type="match status" value="1"/>
</dbReference>
<keyword evidence="7" id="KW-1185">Reference proteome</keyword>
<keyword evidence="3 5" id="KW-1133">Transmembrane helix</keyword>
<evidence type="ECO:0000256" key="1">
    <source>
        <dbReference type="ARBA" id="ARBA00004141"/>
    </source>
</evidence>
<feature type="transmembrane region" description="Helical" evidence="5">
    <location>
        <begin position="194"/>
        <end position="213"/>
    </location>
</feature>
<dbReference type="InterPro" id="IPR038770">
    <property type="entry name" value="Na+/solute_symporter_sf"/>
</dbReference>
<accession>A0ABU3FCI4</accession>
<feature type="transmembrane region" description="Helical" evidence="5">
    <location>
        <begin position="15"/>
        <end position="33"/>
    </location>
</feature>
<keyword evidence="4 5" id="KW-0472">Membrane</keyword>
<name>A0ABU3FCI4_9ENTE</name>
<proteinExistence type="predicted"/>
<feature type="transmembrane region" description="Helical" evidence="5">
    <location>
        <begin position="98"/>
        <end position="120"/>
    </location>
</feature>
<dbReference type="PANTHER" id="PTHR10361:SF28">
    <property type="entry name" value="P3 PROTEIN-RELATED"/>
    <property type="match status" value="1"/>
</dbReference>
<dbReference type="PANTHER" id="PTHR10361">
    <property type="entry name" value="SODIUM-BILE ACID COTRANSPORTER"/>
    <property type="match status" value="1"/>
</dbReference>
<evidence type="ECO:0000256" key="2">
    <source>
        <dbReference type="ARBA" id="ARBA00022692"/>
    </source>
</evidence>
<dbReference type="Pfam" id="PF01758">
    <property type="entry name" value="SBF"/>
    <property type="match status" value="1"/>
</dbReference>